<dbReference type="OrthoDB" id="5294988at2"/>
<name>A0A1Z3NA91_BDEBC</name>
<keyword evidence="1" id="KW-0812">Transmembrane</keyword>
<keyword evidence="1" id="KW-1133">Transmembrane helix</keyword>
<feature type="domain" description="TPM" evidence="3">
    <location>
        <begin position="32"/>
        <end position="153"/>
    </location>
</feature>
<proteinExistence type="predicted"/>
<dbReference type="AlphaFoldDB" id="A0A1Z3NA91"/>
<evidence type="ECO:0000256" key="1">
    <source>
        <dbReference type="SAM" id="Phobius"/>
    </source>
</evidence>
<dbReference type="InterPro" id="IPR007621">
    <property type="entry name" value="TPM_dom"/>
</dbReference>
<sequence>MRLLTVSFFAFFLALGVSARAEFKVPTLTGPVMDEVGYLSRNDRQELMQLLYDFNKRGVAQVQVLIVPTLDGTPIEMASIAVTDKWKLGDEKKDNGVLFLIAANDRKLRIEVGQGLEGAIPDVIASRIIRDQVVPLFRARQFSAGIVLGTHEILRLADKEFAEQNGLQEGVPAKSDRDGSGGDIPIGVIIILFIIISILGRFGGGRGRHLRGGGWGGGYGGGGGCGGWSSGGGGGGWSGGGGGFSGGGSSGSW</sequence>
<evidence type="ECO:0000256" key="2">
    <source>
        <dbReference type="SAM" id="SignalP"/>
    </source>
</evidence>
<protein>
    <recommendedName>
        <fullName evidence="3">TPM domain-containing protein</fullName>
    </recommendedName>
</protein>
<evidence type="ECO:0000313" key="4">
    <source>
        <dbReference type="EMBL" id="ASD64367.1"/>
    </source>
</evidence>
<dbReference type="PANTHER" id="PTHR30373">
    <property type="entry name" value="UPF0603 PROTEIN YGCG"/>
    <property type="match status" value="1"/>
</dbReference>
<dbReference type="Gene3D" id="3.10.310.50">
    <property type="match status" value="1"/>
</dbReference>
<dbReference type="PANTHER" id="PTHR30373:SF2">
    <property type="entry name" value="UPF0603 PROTEIN YGCG"/>
    <property type="match status" value="1"/>
</dbReference>
<accession>A0A1Z3NA91</accession>
<keyword evidence="1" id="KW-0472">Membrane</keyword>
<gene>
    <name evidence="4" type="ORF">B9G79_12720</name>
</gene>
<feature type="signal peptide" evidence="2">
    <location>
        <begin position="1"/>
        <end position="21"/>
    </location>
</feature>
<keyword evidence="2" id="KW-0732">Signal</keyword>
<dbReference type="Proteomes" id="UP000197003">
    <property type="component" value="Chromosome"/>
</dbReference>
<dbReference type="RefSeq" id="WP_088565840.1">
    <property type="nucleotide sequence ID" value="NZ_CP020946.1"/>
</dbReference>
<reference evidence="4 5" key="1">
    <citation type="submission" date="2017-04" db="EMBL/GenBank/DDBJ databases">
        <title>Whole genome sequence of Bdellovibrio bacteriovorus strain SSB218315.</title>
        <authorList>
            <person name="Oyedara O."/>
            <person name="Rodriguez-Perez M.A."/>
        </authorList>
    </citation>
    <scope>NUCLEOTIDE SEQUENCE [LARGE SCALE GENOMIC DNA]</scope>
    <source>
        <strain evidence="4 5">SSB218315</strain>
    </source>
</reference>
<feature type="transmembrane region" description="Helical" evidence="1">
    <location>
        <begin position="184"/>
        <end position="202"/>
    </location>
</feature>
<organism evidence="4 5">
    <name type="scientific">Bdellovibrio bacteriovorus</name>
    <dbReference type="NCBI Taxonomy" id="959"/>
    <lineage>
        <taxon>Bacteria</taxon>
        <taxon>Pseudomonadati</taxon>
        <taxon>Bdellovibrionota</taxon>
        <taxon>Bdellovibrionia</taxon>
        <taxon>Bdellovibrionales</taxon>
        <taxon>Pseudobdellovibrionaceae</taxon>
        <taxon>Bdellovibrio</taxon>
    </lineage>
</organism>
<feature type="chain" id="PRO_5012193361" description="TPM domain-containing protein" evidence="2">
    <location>
        <begin position="22"/>
        <end position="253"/>
    </location>
</feature>
<dbReference type="EMBL" id="CP020946">
    <property type="protein sequence ID" value="ASD64367.1"/>
    <property type="molecule type" value="Genomic_DNA"/>
</dbReference>
<dbReference type="Pfam" id="PF04536">
    <property type="entry name" value="TPM_phosphatase"/>
    <property type="match status" value="1"/>
</dbReference>
<evidence type="ECO:0000259" key="3">
    <source>
        <dbReference type="Pfam" id="PF04536"/>
    </source>
</evidence>
<evidence type="ECO:0000313" key="5">
    <source>
        <dbReference type="Proteomes" id="UP000197003"/>
    </source>
</evidence>